<comment type="caution">
    <text evidence="3">The sequence shown here is derived from an EMBL/GenBank/DDBJ whole genome shotgun (WGS) entry which is preliminary data.</text>
</comment>
<dbReference type="Gene3D" id="1.20.120.680">
    <property type="entry name" value="Formiminotetrahydrofolate cyclodeaminase monomer, up-and-down helical bundle"/>
    <property type="match status" value="1"/>
</dbReference>
<sequence length="208" mass="22367">MKLTDMQVREFMTVLGSDEPAPGGGSASALAGSMGISLTKMVTELTIGKKKYLEFEDIAKETREEAGKLQAELLDAIDKDTEAFNEVSAVFSMPKATDDEKAARRSAMQQALKGATKAPFDIMVKCVEALKVTESIIGKSNTNAASDLGVAALNLKSALQGAWLNVLINLSGIKDEEFVNDYKQKGTALLEEGCPLADKIYEEILKIV</sequence>
<feature type="domain" description="Cyclodeaminase/cyclohydrolase" evidence="2">
    <location>
        <begin position="8"/>
        <end position="185"/>
    </location>
</feature>
<dbReference type="Pfam" id="PF04961">
    <property type="entry name" value="FTCD_C"/>
    <property type="match status" value="1"/>
</dbReference>
<dbReference type="OrthoDB" id="7959174at2"/>
<evidence type="ECO:0000259" key="2">
    <source>
        <dbReference type="Pfam" id="PF04961"/>
    </source>
</evidence>
<dbReference type="STRING" id="1423775.FD03_GL002397"/>
<organism evidence="3 4">
    <name type="scientific">Companilactobacillus nodensis DSM 19682 = JCM 14932 = NBRC 107160</name>
    <dbReference type="NCBI Taxonomy" id="1423775"/>
    <lineage>
        <taxon>Bacteria</taxon>
        <taxon>Bacillati</taxon>
        <taxon>Bacillota</taxon>
        <taxon>Bacilli</taxon>
        <taxon>Lactobacillales</taxon>
        <taxon>Lactobacillaceae</taxon>
        <taxon>Companilactobacillus</taxon>
    </lineage>
</organism>
<keyword evidence="4" id="KW-1185">Reference proteome</keyword>
<evidence type="ECO:0000313" key="3">
    <source>
        <dbReference type="EMBL" id="KRK78621.1"/>
    </source>
</evidence>
<dbReference type="eggNOG" id="COG3404">
    <property type="taxonomic scope" value="Bacteria"/>
</dbReference>
<dbReference type="SUPFAM" id="SSF101262">
    <property type="entry name" value="Methenyltetrahydrofolate cyclohydrolase-like"/>
    <property type="match status" value="1"/>
</dbReference>
<reference evidence="3 4" key="1">
    <citation type="journal article" date="2015" name="Genome Announc.">
        <title>Expanding the biotechnology potential of lactobacilli through comparative genomics of 213 strains and associated genera.</title>
        <authorList>
            <person name="Sun Z."/>
            <person name="Harris H.M."/>
            <person name="McCann A."/>
            <person name="Guo C."/>
            <person name="Argimon S."/>
            <person name="Zhang W."/>
            <person name="Yang X."/>
            <person name="Jeffery I.B."/>
            <person name="Cooney J.C."/>
            <person name="Kagawa T.F."/>
            <person name="Liu W."/>
            <person name="Song Y."/>
            <person name="Salvetti E."/>
            <person name="Wrobel A."/>
            <person name="Rasinkangas P."/>
            <person name="Parkhill J."/>
            <person name="Rea M.C."/>
            <person name="O'Sullivan O."/>
            <person name="Ritari J."/>
            <person name="Douillard F.P."/>
            <person name="Paul Ross R."/>
            <person name="Yang R."/>
            <person name="Briner A.E."/>
            <person name="Felis G.E."/>
            <person name="de Vos W.M."/>
            <person name="Barrangou R."/>
            <person name="Klaenhammer T.R."/>
            <person name="Caufield P.W."/>
            <person name="Cui Y."/>
            <person name="Zhang H."/>
            <person name="O'Toole P.W."/>
        </authorList>
    </citation>
    <scope>NUCLEOTIDE SEQUENCE [LARGE SCALE GENOMIC DNA]</scope>
    <source>
        <strain evidence="3 4">DSM 19682</strain>
    </source>
</reference>
<feature type="coiled-coil region" evidence="1">
    <location>
        <begin position="52"/>
        <end position="79"/>
    </location>
</feature>
<gene>
    <name evidence="3" type="ORF">FD03_GL002397</name>
</gene>
<dbReference type="RefSeq" id="WP_025023929.1">
    <property type="nucleotide sequence ID" value="NZ_AZDZ01000022.1"/>
</dbReference>
<accession>A0A0R1K4X3</accession>
<keyword evidence="1" id="KW-0175">Coiled coil</keyword>
<dbReference type="InterPro" id="IPR036178">
    <property type="entry name" value="Formintransfe-cycloase-like_sf"/>
</dbReference>
<dbReference type="AlphaFoldDB" id="A0A0R1K4X3"/>
<proteinExistence type="predicted"/>
<evidence type="ECO:0000256" key="1">
    <source>
        <dbReference type="SAM" id="Coils"/>
    </source>
</evidence>
<dbReference type="Proteomes" id="UP000051248">
    <property type="component" value="Unassembled WGS sequence"/>
</dbReference>
<dbReference type="InterPro" id="IPR007044">
    <property type="entry name" value="Cyclodeamin/CycHdrlase"/>
</dbReference>
<protein>
    <recommendedName>
        <fullName evidence="2">Cyclodeaminase/cyclohydrolase domain-containing protein</fullName>
    </recommendedName>
</protein>
<evidence type="ECO:0000313" key="4">
    <source>
        <dbReference type="Proteomes" id="UP000051248"/>
    </source>
</evidence>
<dbReference type="EMBL" id="AZDZ01000022">
    <property type="protein sequence ID" value="KRK78621.1"/>
    <property type="molecule type" value="Genomic_DNA"/>
</dbReference>
<name>A0A0R1K4X3_9LACO</name>
<dbReference type="GO" id="GO:0003824">
    <property type="term" value="F:catalytic activity"/>
    <property type="evidence" value="ECO:0007669"/>
    <property type="project" value="InterPro"/>
</dbReference>
<dbReference type="PATRIC" id="fig|1423775.4.peg.2438"/>